<comment type="caution">
    <text evidence="1">The sequence shown here is derived from an EMBL/GenBank/DDBJ whole genome shotgun (WGS) entry which is preliminary data.</text>
</comment>
<protein>
    <submittedName>
        <fullName evidence="1">Uncharacterized protein</fullName>
    </submittedName>
</protein>
<name>A0ACB9M5H5_BAUVA</name>
<dbReference type="EMBL" id="CM039435">
    <property type="protein sequence ID" value="KAI4318211.1"/>
    <property type="molecule type" value="Genomic_DNA"/>
</dbReference>
<keyword evidence="2" id="KW-1185">Reference proteome</keyword>
<accession>A0ACB9M5H5</accession>
<reference evidence="1 2" key="1">
    <citation type="journal article" date="2022" name="DNA Res.">
        <title>Chromosomal-level genome assembly of the orchid tree Bauhinia variegata (Leguminosae; Cercidoideae) supports the allotetraploid origin hypothesis of Bauhinia.</title>
        <authorList>
            <person name="Zhong Y."/>
            <person name="Chen Y."/>
            <person name="Zheng D."/>
            <person name="Pang J."/>
            <person name="Liu Y."/>
            <person name="Luo S."/>
            <person name="Meng S."/>
            <person name="Qian L."/>
            <person name="Wei D."/>
            <person name="Dai S."/>
            <person name="Zhou R."/>
        </authorList>
    </citation>
    <scope>NUCLEOTIDE SEQUENCE [LARGE SCALE GENOMIC DNA]</scope>
    <source>
        <strain evidence="1">BV-YZ2020</strain>
    </source>
</reference>
<evidence type="ECO:0000313" key="2">
    <source>
        <dbReference type="Proteomes" id="UP000828941"/>
    </source>
</evidence>
<proteinExistence type="predicted"/>
<organism evidence="1 2">
    <name type="scientific">Bauhinia variegata</name>
    <name type="common">Purple orchid tree</name>
    <name type="synonym">Phanera variegata</name>
    <dbReference type="NCBI Taxonomy" id="167791"/>
    <lineage>
        <taxon>Eukaryota</taxon>
        <taxon>Viridiplantae</taxon>
        <taxon>Streptophyta</taxon>
        <taxon>Embryophyta</taxon>
        <taxon>Tracheophyta</taxon>
        <taxon>Spermatophyta</taxon>
        <taxon>Magnoliopsida</taxon>
        <taxon>eudicotyledons</taxon>
        <taxon>Gunneridae</taxon>
        <taxon>Pentapetalae</taxon>
        <taxon>rosids</taxon>
        <taxon>fabids</taxon>
        <taxon>Fabales</taxon>
        <taxon>Fabaceae</taxon>
        <taxon>Cercidoideae</taxon>
        <taxon>Cercideae</taxon>
        <taxon>Bauhiniinae</taxon>
        <taxon>Bauhinia</taxon>
    </lineage>
</organism>
<dbReference type="Proteomes" id="UP000828941">
    <property type="component" value="Chromosome 10"/>
</dbReference>
<sequence length="800" mass="89251">MRLALFTSKPRWVSSLAYGPCLFQSISKQFHSHAANSSSYSGILEGKDQIAIANALSLSGDLDSYSLGTQIHSHVIKLGFCDDVFSQNNLIKMYCKVRALCSGMKVFEEVAKKNLVSWTLMVSGAIQNFEFRLGLKIFVDMLRTGLKPNEFALGSVVKACISLGAHSLGSSIHCFALKIAIQENSFVGTSILNMYAELGDIYSAELVFEHTYSFDTGCWNAMVGGYVKCGCGFEALKLVSLFPYVGLKMDQFTFINALKGCSIKGNLDFVKQIHGLIIHSEMRYNTSIRNALMDVYFKNDDKDSAMRIFNWVGEKDIISWNTVFTGFSQDGNAREIVSLYHNLMITDGRPNDITFSVLLRKCGELLDLNLGLQFYCLAIHFGLFDEANIINSLINMFSRCRKIDMAYMVFDSAPSRNLNTWNELISGYNINCYYEEGIRIFINLRKLGVEADECTFSSSLEACCKSGNKEMGRQLHCDILKSGFDSFEYVCSSLIKFYATLSMLDDCYEFNDGPGRLDLVSWGTMISSLVHQGLNHEATRLLQSLMKTGQRPDNFILASILNGCASIASYWLVKSVHTLVLKLGYSVHAFIASALIDAYAKCSDIEGARVVFDQSFRCHDVVIYNTMIMAYAHQGLVAEAMDIFEKMKLANLHPSQATFISLISACSHNGLVNLGCFLFKSMGLDYGLEAPPEIYGCLVDMLSRYGYLEDAKHVIETLPFPAWPAIYRSLLSGCRIYGNRALGEWAVGKLLQLFPESDVAYGLLLKVYSEEGSWEDAAELSRKMIGRGVTKCPGYSWIET</sequence>
<gene>
    <name evidence="1" type="ORF">L6164_026003</name>
</gene>
<evidence type="ECO:0000313" key="1">
    <source>
        <dbReference type="EMBL" id="KAI4318211.1"/>
    </source>
</evidence>